<evidence type="ECO:0000256" key="1">
    <source>
        <dbReference type="ARBA" id="ARBA00022729"/>
    </source>
</evidence>
<dbReference type="InterPro" id="IPR003790">
    <property type="entry name" value="GHL10"/>
</dbReference>
<accession>A0A3E0LBS4</accession>
<evidence type="ECO:0000313" key="5">
    <source>
        <dbReference type="Proteomes" id="UP000256873"/>
    </source>
</evidence>
<keyword evidence="1" id="KW-0732">Signal</keyword>
<comment type="caution">
    <text evidence="4">The sequence shown here is derived from an EMBL/GenBank/DDBJ whole genome shotgun (WGS) entry which is preliminary data.</text>
</comment>
<protein>
    <recommendedName>
        <fullName evidence="3">SH3b domain-containing protein</fullName>
    </recommendedName>
</protein>
<organism evidence="4 5">
    <name type="scientific">Microcystis flos-aquae TF09</name>
    <dbReference type="NCBI Taxonomy" id="2060473"/>
    <lineage>
        <taxon>Bacteria</taxon>
        <taxon>Bacillati</taxon>
        <taxon>Cyanobacteriota</taxon>
        <taxon>Cyanophyceae</taxon>
        <taxon>Oscillatoriophycideae</taxon>
        <taxon>Chroococcales</taxon>
        <taxon>Microcystaceae</taxon>
        <taxon>Microcystis</taxon>
    </lineage>
</organism>
<dbReference type="PROSITE" id="PS51781">
    <property type="entry name" value="SH3B"/>
    <property type="match status" value="1"/>
</dbReference>
<feature type="region of interest" description="Disordered" evidence="2">
    <location>
        <begin position="1"/>
        <end position="25"/>
    </location>
</feature>
<dbReference type="Pfam" id="PF02638">
    <property type="entry name" value="GHL10"/>
    <property type="match status" value="1"/>
</dbReference>
<dbReference type="AlphaFoldDB" id="A0A3E0LBS4"/>
<dbReference type="InterPro" id="IPR003646">
    <property type="entry name" value="SH3-like_bac-type"/>
</dbReference>
<dbReference type="Pfam" id="PF08239">
    <property type="entry name" value="SH3_3"/>
    <property type="match status" value="1"/>
</dbReference>
<evidence type="ECO:0000313" key="4">
    <source>
        <dbReference type="EMBL" id="REJ44960.1"/>
    </source>
</evidence>
<dbReference type="Gene3D" id="2.30.30.40">
    <property type="entry name" value="SH3 Domains"/>
    <property type="match status" value="1"/>
</dbReference>
<dbReference type="EMBL" id="QQWC01000001">
    <property type="protein sequence ID" value="REJ44960.1"/>
    <property type="molecule type" value="Genomic_DNA"/>
</dbReference>
<dbReference type="SUPFAM" id="SSF51445">
    <property type="entry name" value="(Trans)glycosidases"/>
    <property type="match status" value="1"/>
</dbReference>
<gene>
    <name evidence="4" type="ORF">DWQ54_05730</name>
</gene>
<proteinExistence type="predicted"/>
<dbReference type="PANTHER" id="PTHR43405:SF1">
    <property type="entry name" value="GLYCOSYL HYDROLASE DIGH"/>
    <property type="match status" value="1"/>
</dbReference>
<evidence type="ECO:0000259" key="3">
    <source>
        <dbReference type="PROSITE" id="PS51781"/>
    </source>
</evidence>
<dbReference type="PANTHER" id="PTHR43405">
    <property type="entry name" value="GLYCOSYL HYDROLASE DIGH"/>
    <property type="match status" value="1"/>
</dbReference>
<evidence type="ECO:0000256" key="2">
    <source>
        <dbReference type="SAM" id="MobiDB-lite"/>
    </source>
</evidence>
<name>A0A3E0LBS4_9CHRO</name>
<sequence>MAQGKITASSLNLRSQPNSSTDSNIIKSLPTGTLVEIIKTLAGSNYTFGGGTRNDWHQVTVGTDTGFIAAAWVAPVTPPPLPPSITTEVRGVWIVDRTHSSVLTSPATISNALNFLQRNGFNTVCPAVWNRGFTAFPSTVMTKNGFPNQDPGYVGFDPLREIVKQGKSRGMMVFPWFEYGFAASPDADGGHILETKPNWSALDSSGNKVQHGGLTWMNALNPEVQQFMLDLILEVVNTYDVDGIQGCDRFPAIPFNGGYDQATKDKYKAKHGVNPPSDGKDPIWIKFRADILTKYLASIFEKIKSTKSTCIVSMSPSPFPFGLNNLMQDSEVWVKQEIVDFLHPQLYRTSFANYKTEVDSLKTRLTASQLKKIAPGIAFTASRTILTTSDIVQSIKYNRSQGLGGQIFFFYEGLTSNSNAMAIALQAPGIYA</sequence>
<reference evidence="4 5" key="1">
    <citation type="submission" date="2017-10" db="EMBL/GenBank/DDBJ databases">
        <title>A large-scale comparative metagenomic study reveals the eutrophication-driven functional interactions in six Microcystis-epibionts communities.</title>
        <authorList>
            <person name="Li Q."/>
            <person name="Lin F."/>
        </authorList>
    </citation>
    <scope>NUCLEOTIDE SEQUENCE [LARGE SCALE GENOMIC DNA]</scope>
    <source>
        <strain evidence="4">TF09</strain>
    </source>
</reference>
<feature type="domain" description="SH3b" evidence="3">
    <location>
        <begin position="1"/>
        <end position="77"/>
    </location>
</feature>
<dbReference type="InterPro" id="IPR017853">
    <property type="entry name" value="GH"/>
</dbReference>
<dbReference type="InterPro" id="IPR052177">
    <property type="entry name" value="Divisome_Glycosyl_Hydrolase"/>
</dbReference>
<dbReference type="Gene3D" id="3.20.20.80">
    <property type="entry name" value="Glycosidases"/>
    <property type="match status" value="1"/>
</dbReference>
<dbReference type="Proteomes" id="UP000256873">
    <property type="component" value="Unassembled WGS sequence"/>
</dbReference>